<reference evidence="7" key="1">
    <citation type="journal article" date="2020" name="mSystems">
        <title>Genome- and Community-Level Interaction Insights into Carbon Utilization and Element Cycling Functions of Hydrothermarchaeota in Hydrothermal Sediment.</title>
        <authorList>
            <person name="Zhou Z."/>
            <person name="Liu Y."/>
            <person name="Xu W."/>
            <person name="Pan J."/>
            <person name="Luo Z.H."/>
            <person name="Li M."/>
        </authorList>
    </citation>
    <scope>NUCLEOTIDE SEQUENCE [LARGE SCALE GENOMIC DNA]</scope>
    <source>
        <strain evidence="7">HyVt-102</strain>
    </source>
</reference>
<keyword evidence="1" id="KW-0547">Nucleotide-binding</keyword>
<evidence type="ECO:0000313" key="7">
    <source>
        <dbReference type="EMBL" id="HDI82836.1"/>
    </source>
</evidence>
<dbReference type="CDD" id="cd00009">
    <property type="entry name" value="AAA"/>
    <property type="match status" value="1"/>
</dbReference>
<evidence type="ECO:0000256" key="4">
    <source>
        <dbReference type="ARBA" id="ARBA00023125"/>
    </source>
</evidence>
<dbReference type="InterPro" id="IPR027417">
    <property type="entry name" value="P-loop_NTPase"/>
</dbReference>
<protein>
    <submittedName>
        <fullName evidence="7">Sigma-54-dependent Fis family transcriptional regulator</fullName>
    </submittedName>
</protein>
<keyword evidence="5" id="KW-0804">Transcription</keyword>
<dbReference type="InterPro" id="IPR009057">
    <property type="entry name" value="Homeodomain-like_sf"/>
</dbReference>
<keyword evidence="3" id="KW-0805">Transcription regulation</keyword>
<dbReference type="InterPro" id="IPR002197">
    <property type="entry name" value="HTH_Fis"/>
</dbReference>
<dbReference type="SUPFAM" id="SSF52540">
    <property type="entry name" value="P-loop containing nucleoside triphosphate hydrolases"/>
    <property type="match status" value="1"/>
</dbReference>
<gene>
    <name evidence="7" type="ORF">ENF18_03475</name>
</gene>
<proteinExistence type="predicted"/>
<dbReference type="InterPro" id="IPR025943">
    <property type="entry name" value="Sigma_54_int_dom_ATP-bd_2"/>
</dbReference>
<dbReference type="GO" id="GO:0006355">
    <property type="term" value="P:regulation of DNA-templated transcription"/>
    <property type="evidence" value="ECO:0007669"/>
    <property type="project" value="InterPro"/>
</dbReference>
<dbReference type="PROSITE" id="PS50045">
    <property type="entry name" value="SIGMA54_INTERACT_4"/>
    <property type="match status" value="1"/>
</dbReference>
<dbReference type="Pfam" id="PF00158">
    <property type="entry name" value="Sigma54_activat"/>
    <property type="match status" value="1"/>
</dbReference>
<dbReference type="InterPro" id="IPR025944">
    <property type="entry name" value="Sigma_54_int_dom_CS"/>
</dbReference>
<dbReference type="GO" id="GO:0005524">
    <property type="term" value="F:ATP binding"/>
    <property type="evidence" value="ECO:0007669"/>
    <property type="project" value="UniProtKB-KW"/>
</dbReference>
<dbReference type="PROSITE" id="PS00676">
    <property type="entry name" value="SIGMA54_INTERACT_2"/>
    <property type="match status" value="1"/>
</dbReference>
<dbReference type="Proteomes" id="UP000885847">
    <property type="component" value="Unassembled WGS sequence"/>
</dbReference>
<dbReference type="EMBL" id="DQWE01000166">
    <property type="protein sequence ID" value="HDI82836.1"/>
    <property type="molecule type" value="Genomic_DNA"/>
</dbReference>
<dbReference type="InterPro" id="IPR025662">
    <property type="entry name" value="Sigma_54_int_dom_ATP-bd_1"/>
</dbReference>
<dbReference type="PROSITE" id="PS00675">
    <property type="entry name" value="SIGMA54_INTERACT_1"/>
    <property type="match status" value="1"/>
</dbReference>
<dbReference type="GO" id="GO:0043565">
    <property type="term" value="F:sequence-specific DNA binding"/>
    <property type="evidence" value="ECO:0007669"/>
    <property type="project" value="InterPro"/>
</dbReference>
<dbReference type="InterPro" id="IPR003018">
    <property type="entry name" value="GAF"/>
</dbReference>
<evidence type="ECO:0000256" key="2">
    <source>
        <dbReference type="ARBA" id="ARBA00022840"/>
    </source>
</evidence>
<dbReference type="Pfam" id="PF02954">
    <property type="entry name" value="HTH_8"/>
    <property type="match status" value="1"/>
</dbReference>
<keyword evidence="4" id="KW-0238">DNA-binding</keyword>
<dbReference type="SUPFAM" id="SSF55781">
    <property type="entry name" value="GAF domain-like"/>
    <property type="match status" value="1"/>
</dbReference>
<dbReference type="FunFam" id="3.40.50.300:FF:000006">
    <property type="entry name" value="DNA-binding transcriptional regulator NtrC"/>
    <property type="match status" value="1"/>
</dbReference>
<dbReference type="InterPro" id="IPR002078">
    <property type="entry name" value="Sigma_54_int"/>
</dbReference>
<dbReference type="PROSITE" id="PS00688">
    <property type="entry name" value="SIGMA54_INTERACT_3"/>
    <property type="match status" value="1"/>
</dbReference>
<dbReference type="Gene3D" id="1.10.8.60">
    <property type="match status" value="1"/>
</dbReference>
<dbReference type="Gene3D" id="1.10.10.60">
    <property type="entry name" value="Homeodomain-like"/>
    <property type="match status" value="1"/>
</dbReference>
<dbReference type="AlphaFoldDB" id="A0A7C0VAA4"/>
<dbReference type="PANTHER" id="PTHR32071">
    <property type="entry name" value="TRANSCRIPTIONAL REGULATORY PROTEIN"/>
    <property type="match status" value="1"/>
</dbReference>
<evidence type="ECO:0000256" key="1">
    <source>
        <dbReference type="ARBA" id="ARBA00022741"/>
    </source>
</evidence>
<evidence type="ECO:0000256" key="3">
    <source>
        <dbReference type="ARBA" id="ARBA00023015"/>
    </source>
</evidence>
<organism evidence="7">
    <name type="scientific">candidate division WOR-3 bacterium</name>
    <dbReference type="NCBI Taxonomy" id="2052148"/>
    <lineage>
        <taxon>Bacteria</taxon>
        <taxon>Bacteria division WOR-3</taxon>
    </lineage>
</organism>
<dbReference type="Pfam" id="PF25601">
    <property type="entry name" value="AAA_lid_14"/>
    <property type="match status" value="1"/>
</dbReference>
<accession>A0A7C0VAA4</accession>
<dbReference type="PRINTS" id="PR01590">
    <property type="entry name" value="HTHFIS"/>
</dbReference>
<dbReference type="Gene3D" id="3.30.450.40">
    <property type="match status" value="1"/>
</dbReference>
<dbReference type="Pfam" id="PF01590">
    <property type="entry name" value="GAF"/>
    <property type="match status" value="1"/>
</dbReference>
<dbReference type="InterPro" id="IPR029016">
    <property type="entry name" value="GAF-like_dom_sf"/>
</dbReference>
<sequence>SFTIVRNCFKTGKPVLTTNAKTDPRFSSSSSIMLYNILSIVAVPIPGRKRVQGVVYLDSRTAKKIFSQEDLNFLLAFHQIAGIALEKVKKEKNLIYENLRLKSQLKEDYSFEGIVGKSRAIKSVINILPRVIASDVPVLIEGESGTGKELIARVIHNSGQRSKRPFVPVYCGAFPANLLESELFGYKKGAFTGAVSDKMGLFEEADGGTFFLDEIAEVPLPIQTKLLRVLEHGVFRRLGDTKERKANVRLISATNRNLEELVRKGEFREDLYYRIKVIKIVLPPLRERKEDIPLLIEHFLKKYRKSELKVSKEAMDLFVSYNWPGNVRELENAVAHAIVMCTGKVIKPEHLPPEIVSGVDMFSEPTSLKEMEKKLIIQTLQKTGWNKKKSAEILGISTRTLHNKIKEYGLSEKNSH</sequence>
<keyword evidence="2" id="KW-0067">ATP-binding</keyword>
<feature type="domain" description="Sigma-54 factor interaction" evidence="6">
    <location>
        <begin position="114"/>
        <end position="339"/>
    </location>
</feature>
<evidence type="ECO:0000259" key="6">
    <source>
        <dbReference type="PROSITE" id="PS50045"/>
    </source>
</evidence>
<evidence type="ECO:0000256" key="5">
    <source>
        <dbReference type="ARBA" id="ARBA00023163"/>
    </source>
</evidence>
<dbReference type="Gene3D" id="3.40.50.300">
    <property type="entry name" value="P-loop containing nucleotide triphosphate hydrolases"/>
    <property type="match status" value="1"/>
</dbReference>
<dbReference type="InterPro" id="IPR058031">
    <property type="entry name" value="AAA_lid_NorR"/>
</dbReference>
<dbReference type="SUPFAM" id="SSF46689">
    <property type="entry name" value="Homeodomain-like"/>
    <property type="match status" value="1"/>
</dbReference>
<name>A0A7C0VAA4_UNCW3</name>
<feature type="non-terminal residue" evidence="7">
    <location>
        <position position="1"/>
    </location>
</feature>
<comment type="caution">
    <text evidence="7">The sequence shown here is derived from an EMBL/GenBank/DDBJ whole genome shotgun (WGS) entry which is preliminary data.</text>
</comment>